<accession>A0A2S5TJ98</accession>
<dbReference type="InterPro" id="IPR039425">
    <property type="entry name" value="RNA_pol_sigma-70-like"/>
</dbReference>
<dbReference type="Gene3D" id="1.10.10.10">
    <property type="entry name" value="Winged helix-like DNA-binding domain superfamily/Winged helix DNA-binding domain"/>
    <property type="match status" value="1"/>
</dbReference>
<reference evidence="7 8" key="1">
    <citation type="submission" date="2018-02" db="EMBL/GenBank/DDBJ databases">
        <title>Genome sequencing of Solimonas sp. HR-BB.</title>
        <authorList>
            <person name="Lee Y."/>
            <person name="Jeon C.O."/>
        </authorList>
    </citation>
    <scope>NUCLEOTIDE SEQUENCE [LARGE SCALE GENOMIC DNA]</scope>
    <source>
        <strain evidence="7 8">HR-BB</strain>
    </source>
</reference>
<gene>
    <name evidence="7" type="ORF">C3942_04955</name>
</gene>
<dbReference type="PANTHER" id="PTHR43133:SF62">
    <property type="entry name" value="RNA POLYMERASE SIGMA FACTOR SIGZ"/>
    <property type="match status" value="1"/>
</dbReference>
<dbReference type="CDD" id="cd06171">
    <property type="entry name" value="Sigma70_r4"/>
    <property type="match status" value="1"/>
</dbReference>
<evidence type="ECO:0000256" key="4">
    <source>
        <dbReference type="ARBA" id="ARBA00023163"/>
    </source>
</evidence>
<evidence type="ECO:0000256" key="3">
    <source>
        <dbReference type="ARBA" id="ARBA00023082"/>
    </source>
</evidence>
<evidence type="ECO:0000256" key="1">
    <source>
        <dbReference type="ARBA" id="ARBA00010641"/>
    </source>
</evidence>
<dbReference type="AlphaFoldDB" id="A0A2S5TJ98"/>
<evidence type="ECO:0000313" key="7">
    <source>
        <dbReference type="EMBL" id="PPE75027.1"/>
    </source>
</evidence>
<comment type="caution">
    <text evidence="7">The sequence shown here is derived from an EMBL/GenBank/DDBJ whole genome shotgun (WGS) entry which is preliminary data.</text>
</comment>
<dbReference type="InterPro" id="IPR013249">
    <property type="entry name" value="RNA_pol_sigma70_r4_t2"/>
</dbReference>
<dbReference type="SUPFAM" id="SSF88659">
    <property type="entry name" value="Sigma3 and sigma4 domains of RNA polymerase sigma factors"/>
    <property type="match status" value="1"/>
</dbReference>
<dbReference type="EMBL" id="PSNW01000002">
    <property type="protein sequence ID" value="PPE75027.1"/>
    <property type="molecule type" value="Genomic_DNA"/>
</dbReference>
<dbReference type="RefSeq" id="WP_104229253.1">
    <property type="nucleotide sequence ID" value="NZ_PSNW01000002.1"/>
</dbReference>
<dbReference type="GO" id="GO:0006352">
    <property type="term" value="P:DNA-templated transcription initiation"/>
    <property type="evidence" value="ECO:0007669"/>
    <property type="project" value="InterPro"/>
</dbReference>
<comment type="similarity">
    <text evidence="1">Belongs to the sigma-70 factor family. ECF subfamily.</text>
</comment>
<sequence>MAQAESADNLEQLLRATAAGDAQAFRRLYEASSAHLFGLLMRMLKRRDWAEEALQDCYLKIWQKADTYAPEKGQPLAWLMTVARYRALDLLRVRRPEVELPDEDEAPPMTFADGAADDPQLRAVEREGIRRLNDCMGGLAPEQRRSVLLAYYEGYTHQELARVLDAPLGTVKSWVRRGLQRLRECLDA</sequence>
<keyword evidence="2" id="KW-0805">Transcription regulation</keyword>
<dbReference type="Pfam" id="PF04542">
    <property type="entry name" value="Sigma70_r2"/>
    <property type="match status" value="1"/>
</dbReference>
<organism evidence="7 8">
    <name type="scientific">Solimonas fluminis</name>
    <dbReference type="NCBI Taxonomy" id="2086571"/>
    <lineage>
        <taxon>Bacteria</taxon>
        <taxon>Pseudomonadati</taxon>
        <taxon>Pseudomonadota</taxon>
        <taxon>Gammaproteobacteria</taxon>
        <taxon>Nevskiales</taxon>
        <taxon>Nevskiaceae</taxon>
        <taxon>Solimonas</taxon>
    </lineage>
</organism>
<keyword evidence="4" id="KW-0804">Transcription</keyword>
<dbReference type="SUPFAM" id="SSF88946">
    <property type="entry name" value="Sigma2 domain of RNA polymerase sigma factors"/>
    <property type="match status" value="1"/>
</dbReference>
<keyword evidence="8" id="KW-1185">Reference proteome</keyword>
<feature type="domain" description="RNA polymerase sigma factor 70 region 4 type 2" evidence="6">
    <location>
        <begin position="130"/>
        <end position="182"/>
    </location>
</feature>
<evidence type="ECO:0000259" key="6">
    <source>
        <dbReference type="Pfam" id="PF08281"/>
    </source>
</evidence>
<evidence type="ECO:0000313" key="8">
    <source>
        <dbReference type="Proteomes" id="UP000238220"/>
    </source>
</evidence>
<dbReference type="InterPro" id="IPR014284">
    <property type="entry name" value="RNA_pol_sigma-70_dom"/>
</dbReference>
<dbReference type="InterPro" id="IPR013325">
    <property type="entry name" value="RNA_pol_sigma_r2"/>
</dbReference>
<evidence type="ECO:0000259" key="5">
    <source>
        <dbReference type="Pfam" id="PF04542"/>
    </source>
</evidence>
<dbReference type="GO" id="GO:0016987">
    <property type="term" value="F:sigma factor activity"/>
    <property type="evidence" value="ECO:0007669"/>
    <property type="project" value="UniProtKB-KW"/>
</dbReference>
<feature type="domain" description="RNA polymerase sigma-70 region 2" evidence="5">
    <location>
        <begin position="28"/>
        <end position="95"/>
    </location>
</feature>
<name>A0A2S5TJ98_9GAMM</name>
<protein>
    <submittedName>
        <fullName evidence="7">RNA polymerase subunit sigma-24</fullName>
    </submittedName>
</protein>
<evidence type="ECO:0000256" key="2">
    <source>
        <dbReference type="ARBA" id="ARBA00023015"/>
    </source>
</evidence>
<dbReference type="InterPro" id="IPR013324">
    <property type="entry name" value="RNA_pol_sigma_r3/r4-like"/>
</dbReference>
<dbReference type="Pfam" id="PF08281">
    <property type="entry name" value="Sigma70_r4_2"/>
    <property type="match status" value="1"/>
</dbReference>
<proteinExistence type="inferred from homology"/>
<dbReference type="NCBIfam" id="TIGR02937">
    <property type="entry name" value="sigma70-ECF"/>
    <property type="match status" value="1"/>
</dbReference>
<keyword evidence="3" id="KW-0731">Sigma factor</keyword>
<dbReference type="OrthoDB" id="9784272at2"/>
<dbReference type="InterPro" id="IPR036388">
    <property type="entry name" value="WH-like_DNA-bd_sf"/>
</dbReference>
<dbReference type="GO" id="GO:0003677">
    <property type="term" value="F:DNA binding"/>
    <property type="evidence" value="ECO:0007669"/>
    <property type="project" value="InterPro"/>
</dbReference>
<dbReference type="Gene3D" id="1.10.1740.10">
    <property type="match status" value="1"/>
</dbReference>
<dbReference type="PANTHER" id="PTHR43133">
    <property type="entry name" value="RNA POLYMERASE ECF-TYPE SIGMA FACTO"/>
    <property type="match status" value="1"/>
</dbReference>
<dbReference type="InterPro" id="IPR007627">
    <property type="entry name" value="RNA_pol_sigma70_r2"/>
</dbReference>
<dbReference type="Proteomes" id="UP000238220">
    <property type="component" value="Unassembled WGS sequence"/>
</dbReference>